<sequence>MKPPSPPPVTASTTRTHRRSDQENPDLLSTASTTTTAVWMAAFTDFDRNLVGHVRVSQSSFLFNKIVLGKKGLEKKAFDAYHMMIKYGVTPSFSTCNSLLMCLSRNGKLQEAEELM</sequence>
<dbReference type="Proteomes" id="UP001056120">
    <property type="component" value="Linkage Group LG14"/>
</dbReference>
<accession>A0ACB9GKL1</accession>
<gene>
    <name evidence="1" type="ORF">L1987_42359</name>
</gene>
<protein>
    <submittedName>
        <fullName evidence="1">Uncharacterized protein</fullName>
    </submittedName>
</protein>
<comment type="caution">
    <text evidence="1">The sequence shown here is derived from an EMBL/GenBank/DDBJ whole genome shotgun (WGS) entry which is preliminary data.</text>
</comment>
<reference evidence="1 2" key="2">
    <citation type="journal article" date="2022" name="Mol. Ecol. Resour.">
        <title>The genomes of chicory, endive, great burdock and yacon provide insights into Asteraceae paleo-polyploidization history and plant inulin production.</title>
        <authorList>
            <person name="Fan W."/>
            <person name="Wang S."/>
            <person name="Wang H."/>
            <person name="Wang A."/>
            <person name="Jiang F."/>
            <person name="Liu H."/>
            <person name="Zhao H."/>
            <person name="Xu D."/>
            <person name="Zhang Y."/>
        </authorList>
    </citation>
    <scope>NUCLEOTIDE SEQUENCE [LARGE SCALE GENOMIC DNA]</scope>
    <source>
        <strain evidence="2">cv. Yunnan</strain>
        <tissue evidence="1">Leaves</tissue>
    </source>
</reference>
<organism evidence="1 2">
    <name type="scientific">Smallanthus sonchifolius</name>
    <dbReference type="NCBI Taxonomy" id="185202"/>
    <lineage>
        <taxon>Eukaryota</taxon>
        <taxon>Viridiplantae</taxon>
        <taxon>Streptophyta</taxon>
        <taxon>Embryophyta</taxon>
        <taxon>Tracheophyta</taxon>
        <taxon>Spermatophyta</taxon>
        <taxon>Magnoliopsida</taxon>
        <taxon>eudicotyledons</taxon>
        <taxon>Gunneridae</taxon>
        <taxon>Pentapetalae</taxon>
        <taxon>asterids</taxon>
        <taxon>campanulids</taxon>
        <taxon>Asterales</taxon>
        <taxon>Asteraceae</taxon>
        <taxon>Asteroideae</taxon>
        <taxon>Heliantheae alliance</taxon>
        <taxon>Millerieae</taxon>
        <taxon>Smallanthus</taxon>
    </lineage>
</organism>
<reference evidence="2" key="1">
    <citation type="journal article" date="2022" name="Mol. Ecol. Resour.">
        <title>The genomes of chicory, endive, great burdock and yacon provide insights into Asteraceae palaeo-polyploidization history and plant inulin production.</title>
        <authorList>
            <person name="Fan W."/>
            <person name="Wang S."/>
            <person name="Wang H."/>
            <person name="Wang A."/>
            <person name="Jiang F."/>
            <person name="Liu H."/>
            <person name="Zhao H."/>
            <person name="Xu D."/>
            <person name="Zhang Y."/>
        </authorList>
    </citation>
    <scope>NUCLEOTIDE SEQUENCE [LARGE SCALE GENOMIC DNA]</scope>
    <source>
        <strain evidence="2">cv. Yunnan</strain>
    </source>
</reference>
<evidence type="ECO:0000313" key="1">
    <source>
        <dbReference type="EMBL" id="KAI3783282.1"/>
    </source>
</evidence>
<dbReference type="EMBL" id="CM042031">
    <property type="protein sequence ID" value="KAI3783282.1"/>
    <property type="molecule type" value="Genomic_DNA"/>
</dbReference>
<keyword evidence="2" id="KW-1185">Reference proteome</keyword>
<evidence type="ECO:0000313" key="2">
    <source>
        <dbReference type="Proteomes" id="UP001056120"/>
    </source>
</evidence>
<proteinExistence type="predicted"/>
<name>A0ACB9GKL1_9ASTR</name>